<evidence type="ECO:0000313" key="1">
    <source>
        <dbReference type="EMBL" id="OAB78548.1"/>
    </source>
</evidence>
<sequence length="368" mass="43440">MVAQGDYDRAIELAVKKLQKDKTADKNDTHIVLLEEAFKKASEEDTRRIAFLKKQNDPATSKEIYTLYRDLEYRQNLIRPLLPLYSASHRRDAFFDVKDYSNEIIAAKENYIHYLYDEGAIYMNRQTIADYRTAYHIYCELEELRSNYKDVSTLKDDAHFYGTEFIFVSINNRSGQIIPQRLEQELLDFNTYGLDNFWTEFHTQREANIEYTKGIALNFRSIEFSPERISEKEFQRTQRIIDGSTYKKDREGNILKDREGNPIKIDTYITVEARIKITEQNKAVRVIGEVIYRDLLRRRDIDSFPLSTEFIFENIFAIYRGDRRALSGNDLNWINNRFVPFPNNAQLLLDAGDDIKLRLKEIVKNHST</sequence>
<reference evidence="1 2" key="1">
    <citation type="submission" date="2016-02" db="EMBL/GenBank/DDBJ databases">
        <title>Ulvibacter sp. LPB0005, isolated from Thais luteostoma.</title>
        <authorList>
            <person name="Shin S.-K."/>
            <person name="Yi H."/>
        </authorList>
    </citation>
    <scope>NUCLEOTIDE SEQUENCE [LARGE SCALE GENOMIC DNA]</scope>
    <source>
        <strain evidence="1 2">LPB0005</strain>
    </source>
</reference>
<name>A0A167HFG5_9FLAO</name>
<protein>
    <submittedName>
        <fullName evidence="1">Uncharacterized protein</fullName>
    </submittedName>
</protein>
<dbReference type="STRING" id="1763537.ULVI_08125"/>
<dbReference type="AlphaFoldDB" id="A0A167HFG5"/>
<dbReference type="EMBL" id="LRXL01000037">
    <property type="protein sequence ID" value="OAB78548.1"/>
    <property type="molecule type" value="Genomic_DNA"/>
</dbReference>
<accession>A0A167HFG5</accession>
<gene>
    <name evidence="1" type="ORF">ULVI_08125</name>
</gene>
<organism evidence="1 2">
    <name type="scientific">Cochleicola gelatinilyticus</name>
    <dbReference type="NCBI Taxonomy" id="1763537"/>
    <lineage>
        <taxon>Bacteria</taxon>
        <taxon>Pseudomonadati</taxon>
        <taxon>Bacteroidota</taxon>
        <taxon>Flavobacteriia</taxon>
        <taxon>Flavobacteriales</taxon>
        <taxon>Flavobacteriaceae</taxon>
        <taxon>Cochleicola</taxon>
    </lineage>
</organism>
<evidence type="ECO:0000313" key="2">
    <source>
        <dbReference type="Proteomes" id="UP000077013"/>
    </source>
</evidence>
<dbReference type="Proteomes" id="UP000077013">
    <property type="component" value="Unassembled WGS sequence"/>
</dbReference>
<comment type="caution">
    <text evidence="1">The sequence shown here is derived from an EMBL/GenBank/DDBJ whole genome shotgun (WGS) entry which is preliminary data.</text>
</comment>
<proteinExistence type="predicted"/>
<keyword evidence="2" id="KW-1185">Reference proteome</keyword>